<dbReference type="Gene3D" id="1.10.260.40">
    <property type="entry name" value="lambda repressor-like DNA-binding domains"/>
    <property type="match status" value="1"/>
</dbReference>
<dbReference type="InterPro" id="IPR010982">
    <property type="entry name" value="Lambda_DNA-bd_dom_sf"/>
</dbReference>
<evidence type="ECO:0000313" key="3">
    <source>
        <dbReference type="Proteomes" id="UP000681594"/>
    </source>
</evidence>
<dbReference type="SMART" id="SM00530">
    <property type="entry name" value="HTH_XRE"/>
    <property type="match status" value="1"/>
</dbReference>
<sequence length="77" mass="8463">MARRIDRAKFGAYLASLRRAHGLSREELAAELGMDFAAGISAVEHGLSDLPRNKHAAFARALGVTLDQFLECKRTVH</sequence>
<dbReference type="InterPro" id="IPR001387">
    <property type="entry name" value="Cro/C1-type_HTH"/>
</dbReference>
<evidence type="ECO:0000259" key="1">
    <source>
        <dbReference type="PROSITE" id="PS50943"/>
    </source>
</evidence>
<comment type="caution">
    <text evidence="2">The sequence shown here is derived from an EMBL/GenBank/DDBJ whole genome shotgun (WGS) entry which is preliminary data.</text>
</comment>
<keyword evidence="3" id="KW-1185">Reference proteome</keyword>
<dbReference type="Proteomes" id="UP000681594">
    <property type="component" value="Unassembled WGS sequence"/>
</dbReference>
<protein>
    <submittedName>
        <fullName evidence="2">Helix-turn-helix transcriptional regulator</fullName>
    </submittedName>
</protein>
<feature type="domain" description="HTH cro/C1-type" evidence="1">
    <location>
        <begin position="14"/>
        <end position="69"/>
    </location>
</feature>
<gene>
    <name evidence="2" type="ORF">J8J14_20800</name>
</gene>
<dbReference type="Pfam" id="PF13560">
    <property type="entry name" value="HTH_31"/>
    <property type="match status" value="1"/>
</dbReference>
<name>A0ABS4AJK6_9PROT</name>
<accession>A0ABS4AJK6</accession>
<dbReference type="PROSITE" id="PS50943">
    <property type="entry name" value="HTH_CROC1"/>
    <property type="match status" value="1"/>
</dbReference>
<reference evidence="2 3" key="1">
    <citation type="submission" date="2021-03" db="EMBL/GenBank/DDBJ databases">
        <authorList>
            <person name="So Y."/>
        </authorList>
    </citation>
    <scope>NUCLEOTIDE SEQUENCE [LARGE SCALE GENOMIC DNA]</scope>
    <source>
        <strain evidence="2 3">SSH11</strain>
    </source>
</reference>
<dbReference type="EMBL" id="JAGIZB010000028">
    <property type="protein sequence ID" value="MBP0447217.1"/>
    <property type="molecule type" value="Genomic_DNA"/>
</dbReference>
<evidence type="ECO:0000313" key="2">
    <source>
        <dbReference type="EMBL" id="MBP0447217.1"/>
    </source>
</evidence>
<dbReference type="RefSeq" id="WP_209381486.1">
    <property type="nucleotide sequence ID" value="NZ_JAGIZB010000028.1"/>
</dbReference>
<organism evidence="2 3">
    <name type="scientific">Pararoseomonas baculiformis</name>
    <dbReference type="NCBI Taxonomy" id="2820812"/>
    <lineage>
        <taxon>Bacteria</taxon>
        <taxon>Pseudomonadati</taxon>
        <taxon>Pseudomonadota</taxon>
        <taxon>Alphaproteobacteria</taxon>
        <taxon>Acetobacterales</taxon>
        <taxon>Acetobacteraceae</taxon>
        <taxon>Pararoseomonas</taxon>
    </lineage>
</organism>
<dbReference type="SUPFAM" id="SSF47413">
    <property type="entry name" value="lambda repressor-like DNA-binding domains"/>
    <property type="match status" value="1"/>
</dbReference>
<proteinExistence type="predicted"/>
<dbReference type="CDD" id="cd00093">
    <property type="entry name" value="HTH_XRE"/>
    <property type="match status" value="1"/>
</dbReference>